<dbReference type="Proteomes" id="UP000318571">
    <property type="component" value="Chromosome 10"/>
</dbReference>
<dbReference type="PANTHER" id="PTHR43066:SF1">
    <property type="entry name" value="RHOMBOID PROTEIN 2"/>
    <property type="match status" value="1"/>
</dbReference>
<evidence type="ECO:0000259" key="10">
    <source>
        <dbReference type="Pfam" id="PF01694"/>
    </source>
</evidence>
<evidence type="ECO:0000313" key="11">
    <source>
        <dbReference type="EMBL" id="TRY64144.1"/>
    </source>
</evidence>
<dbReference type="Pfam" id="PF01694">
    <property type="entry name" value="Rhomboid"/>
    <property type="match status" value="2"/>
</dbReference>
<dbReference type="SUPFAM" id="SSF144091">
    <property type="entry name" value="Rhomboid-like"/>
    <property type="match status" value="2"/>
</dbReference>
<evidence type="ECO:0000256" key="9">
    <source>
        <dbReference type="SAM" id="Phobius"/>
    </source>
</evidence>
<feature type="transmembrane region" description="Helical" evidence="9">
    <location>
        <begin position="316"/>
        <end position="337"/>
    </location>
</feature>
<keyword evidence="12" id="KW-1185">Reference proteome</keyword>
<accession>A0A553NFB8</accession>
<protein>
    <recommendedName>
        <fullName evidence="10">Peptidase S54 rhomboid domain-containing protein</fullName>
    </recommendedName>
</protein>
<feature type="transmembrane region" description="Helical" evidence="9">
    <location>
        <begin position="41"/>
        <end position="60"/>
    </location>
</feature>
<feature type="transmembrane region" description="Helical" evidence="9">
    <location>
        <begin position="115"/>
        <end position="140"/>
    </location>
</feature>
<evidence type="ECO:0000313" key="12">
    <source>
        <dbReference type="Proteomes" id="UP000318571"/>
    </source>
</evidence>
<keyword evidence="3" id="KW-0645">Protease</keyword>
<comment type="caution">
    <text evidence="11">The sequence shown here is derived from an EMBL/GenBank/DDBJ whole genome shotgun (WGS) entry which is preliminary data.</text>
</comment>
<organism evidence="11 12">
    <name type="scientific">Tigriopus californicus</name>
    <name type="common">Marine copepod</name>
    <dbReference type="NCBI Taxonomy" id="6832"/>
    <lineage>
        <taxon>Eukaryota</taxon>
        <taxon>Metazoa</taxon>
        <taxon>Ecdysozoa</taxon>
        <taxon>Arthropoda</taxon>
        <taxon>Crustacea</taxon>
        <taxon>Multicrustacea</taxon>
        <taxon>Hexanauplia</taxon>
        <taxon>Copepoda</taxon>
        <taxon>Harpacticoida</taxon>
        <taxon>Harpacticidae</taxon>
        <taxon>Tigriopus</taxon>
    </lineage>
</organism>
<dbReference type="STRING" id="6832.A0A553NFB8"/>
<feature type="domain" description="Peptidase S54 rhomboid" evidence="10">
    <location>
        <begin position="278"/>
        <end position="408"/>
    </location>
</feature>
<feature type="domain" description="Peptidase S54 rhomboid" evidence="10">
    <location>
        <begin position="76"/>
        <end position="212"/>
    </location>
</feature>
<dbReference type="PANTHER" id="PTHR43066">
    <property type="entry name" value="RHOMBOID-RELATED PROTEIN"/>
    <property type="match status" value="1"/>
</dbReference>
<evidence type="ECO:0000256" key="2">
    <source>
        <dbReference type="ARBA" id="ARBA00009045"/>
    </source>
</evidence>
<dbReference type="GO" id="GO:0016020">
    <property type="term" value="C:membrane"/>
    <property type="evidence" value="ECO:0007669"/>
    <property type="project" value="UniProtKB-SubCell"/>
</dbReference>
<evidence type="ECO:0000256" key="3">
    <source>
        <dbReference type="ARBA" id="ARBA00022670"/>
    </source>
</evidence>
<evidence type="ECO:0000256" key="6">
    <source>
        <dbReference type="ARBA" id="ARBA00022989"/>
    </source>
</evidence>
<feature type="transmembrane region" description="Helical" evidence="9">
    <location>
        <begin position="152"/>
        <end position="170"/>
    </location>
</feature>
<sequence>MRPRSSRRANPWQLGLVLLLYEILTQVGWTNIPVVTLATLLWQTALFLGYAPTFLPHMYTDPNRACLRPDRVIFHGEWHRLWSHAFLHASDIHLYYNMLSFIWKGRDLERRYGPVHFAFILVILTCLSGLVHVGVAWAWAECFDSPGQLRQASIGFSGVLFALKVLAQAGPNQSSIFSLAAWSELFLIQLSVPNASFLGHLSGIIAGLLYVYGSKGYYFLTLTPLKDLSGSPATVISSLALTATHLNMFQKPWNKVMFWSSRSSLVCLSSDHIFATSPQWIRLISAPVEHQSDFHFVICLVSFLIKGFQLEKRRGFVKYILTMITSILGTSLVFVILSRLAYELQNEPFYMKECVQGLSGVLFALKILCFYDAVSLWHPLALFEVFELLILMETRSLLFHVSGLLTGLIFLLCEPARFPGQGIRLNGSHPQPPPPNRPSPWTRSWGYGDYDQGPPANHFVDHGYESIPRYRDTSYYSSKPVTKFIVLITTYLVTEGDRKGQNLSLRVPISHE</sequence>
<gene>
    <name evidence="11" type="ORF">TCAL_06293</name>
</gene>
<proteinExistence type="inferred from homology"/>
<reference evidence="11 12" key="1">
    <citation type="journal article" date="2018" name="Nat. Ecol. Evol.">
        <title>Genomic signatures of mitonuclear coevolution across populations of Tigriopus californicus.</title>
        <authorList>
            <person name="Barreto F.S."/>
            <person name="Watson E.T."/>
            <person name="Lima T.G."/>
            <person name="Willett C.S."/>
            <person name="Edmands S."/>
            <person name="Li W."/>
            <person name="Burton R.S."/>
        </authorList>
    </citation>
    <scope>NUCLEOTIDE SEQUENCE [LARGE SCALE GENOMIC DNA]</scope>
    <source>
        <strain evidence="11 12">San Diego</strain>
    </source>
</reference>
<feature type="transmembrane region" description="Helical" evidence="9">
    <location>
        <begin position="190"/>
        <end position="212"/>
    </location>
</feature>
<keyword evidence="5" id="KW-0378">Hydrolase</keyword>
<feature type="region of interest" description="Disordered" evidence="8">
    <location>
        <begin position="423"/>
        <end position="444"/>
    </location>
</feature>
<comment type="similarity">
    <text evidence="2">Belongs to the peptidase S54 family.</text>
</comment>
<dbReference type="EMBL" id="VCGU01000458">
    <property type="protein sequence ID" value="TRY64144.1"/>
    <property type="molecule type" value="Genomic_DNA"/>
</dbReference>
<keyword evidence="7 9" id="KW-0472">Membrane</keyword>
<dbReference type="AlphaFoldDB" id="A0A553NFB8"/>
<keyword evidence="4 9" id="KW-0812">Transmembrane</keyword>
<dbReference type="OMA" id="LPHVWIV"/>
<feature type="transmembrane region" description="Helical" evidence="9">
    <location>
        <begin position="397"/>
        <end position="416"/>
    </location>
</feature>
<name>A0A553NFB8_TIGCA</name>
<feature type="transmembrane region" description="Helical" evidence="9">
    <location>
        <begin position="358"/>
        <end position="377"/>
    </location>
</feature>
<evidence type="ECO:0000256" key="1">
    <source>
        <dbReference type="ARBA" id="ARBA00004141"/>
    </source>
</evidence>
<evidence type="ECO:0000256" key="7">
    <source>
        <dbReference type="ARBA" id="ARBA00023136"/>
    </source>
</evidence>
<dbReference type="InterPro" id="IPR022764">
    <property type="entry name" value="Peptidase_S54_rhomboid_dom"/>
</dbReference>
<keyword evidence="6 9" id="KW-1133">Transmembrane helix</keyword>
<evidence type="ECO:0000256" key="5">
    <source>
        <dbReference type="ARBA" id="ARBA00022801"/>
    </source>
</evidence>
<dbReference type="GO" id="GO:0004252">
    <property type="term" value="F:serine-type endopeptidase activity"/>
    <property type="evidence" value="ECO:0007669"/>
    <property type="project" value="InterPro"/>
</dbReference>
<comment type="subcellular location">
    <subcellularLocation>
        <location evidence="1">Membrane</location>
        <topology evidence="1">Multi-pass membrane protein</topology>
    </subcellularLocation>
</comment>
<evidence type="ECO:0000256" key="4">
    <source>
        <dbReference type="ARBA" id="ARBA00022692"/>
    </source>
</evidence>
<dbReference type="GO" id="GO:0006508">
    <property type="term" value="P:proteolysis"/>
    <property type="evidence" value="ECO:0007669"/>
    <property type="project" value="UniProtKB-KW"/>
</dbReference>
<evidence type="ECO:0000256" key="8">
    <source>
        <dbReference type="SAM" id="MobiDB-lite"/>
    </source>
</evidence>
<dbReference type="Gene3D" id="1.20.1540.10">
    <property type="entry name" value="Rhomboid-like"/>
    <property type="match status" value="2"/>
</dbReference>
<dbReference type="InterPro" id="IPR035952">
    <property type="entry name" value="Rhomboid-like_sf"/>
</dbReference>